<dbReference type="GO" id="GO:0005634">
    <property type="term" value="C:nucleus"/>
    <property type="evidence" value="ECO:0007669"/>
    <property type="project" value="UniProtKB-SubCell"/>
</dbReference>
<comment type="subcellular location">
    <subcellularLocation>
        <location evidence="1">Nucleus</location>
    </subcellularLocation>
</comment>
<sequence length="1800" mass="199870">MNRGALQSSVMQQQMMGSENPSWWNMVNSGSIRTSSTQQSSPNNNSPNFLFPHSSLPFPSNFLYDFAQDKDQLPESWSHLLLGGLVGEDDQKGCMGGMFQGKKLEDWEEEILNTNTTTHHQQHVDVKKENSAHATSCAYVYGHGGSRGGVDGDNYPSLPPKQNWSSIIPVSSPQSCVTSFSSNMLDFSNNNTNSPPDSRPRHPPPDRSSECNSNAAGGGAVKKARVQSSSNQTTFKVRKEKLGDRITALHQLVSPFGKTDTASVLLEAIGYIRFLHSQIEALSLPYLGNTSASTRQLQQHSVQGEINSVFPEHTDQDEEGKKDLRSRGLCLVPVSCTLQVGSDNGADYWAPAFGGGGGFRQAGRGGTVLALYYIHQNSCRQSESSSCVRHTFGHILFSSTNSTTIVTGAMVATGTITASSILHHISAFISEILAQSELRKRLLSVVYGIISLSDEIALKPLELAAEALENAIFTDNSSIKSSSLRCAEELLLSLPENACSSFLLSLIYGLNHQNLNSALNLLHLFLSDPSLARSEVAPILFEELFLRHFLPILHWFHEQRSEILTFFPSNLINNTTERSIGDESEVFPCTKSLSKLSIDQTLKLKELESNYERVLDKNCRVFAKHFKRVLERKDNGGSIAIPMVKLLDKNEKWKQMEQIAEQKLRTEQLCLPNGRYNPIWIEEEQTLQVDCTNKSKSASPPCVRSQVFGPFNLISEQESSSSSRTFSIFKSTAQDQDDSSEIFSLGSETEFEENDHEKTLFDSGQPKPKNQKLKQTITQSLELDYAMENSRSASPESGEKHITPPKDFVCPITCNIFYDPVTIETGQTYERSAIQEWLDRGNLTCPITGQKLQNTQLPKTNYVLKRLIASWLEENPNFVLDKALDEAESVAVLTSPVSFISQASIDRSMEMRRAITNLCTSEVLEEAETAVLCVERFWLEENVEGDVQHMLLKPSVINGLVEILVNSVDLQVLRAAIFLLSELGFKGDIVIETLTRVESDVNCIVTLFKRGVVEAVLLIYQLGLSSQTLQEMDVVGSLLNVVKKKEEDVNKMRLSHKSAAVLLLRKILGSKEGSPTVVAVLAENAIESILGSLKAKQVEERIAAVGILLRCIQEDWKCRNIIADKADLALILSSFTKVSNDEQFEIIMFLSELVKLNRRTSNEKILRNIKDGSKCSTMHSLLTYLQTAHRDQCPVVAGLLLQLDILVEPLKMSIYREEAMDALISCLRDSDFPTAQISAAETIMSLQGRFNTSGQPLARYFLLERAGLTKNHRKPIGSENISDALGEVELTREEDKATDEWERKMAFVLVNHDFGLLLEPLAKGLKSKCAALFSACFVSATWLSHMLGTLPDTGILEAARIFLLDHFLSIFTMTTDIEGKALALLAINSFVHEPEGLQYLSSDMKNIMRGLKEFRRSTPLAFDMLKVLCEGQDSSTELWSHHELFKVDCSRNGEVLSIAHCKDRIISGHSDGTMKVWSVRGTNLHLLQEIQEHSKGVTSLAVAESEEKLYSGSLDKTIKVWSLGSDIVQCIQVHDVKEQIHNLVVSKSVACFIPHGVGIRVYSWAGESKLLNSSKHVKCLNLMHGKLYCGCHDSSIQEVDLATGTVSYIHSGSRKLLGKANPIHALQVYDEQLFSASTALDGAAVKIRCRSNYGVIGSLSTAMDVRTMAVGSNLTYLGANGRMFWSSVHPMVGFRLGNYDRERKDGTVMLIQKCNFNVCINIVLEVTISWVFCRGYGIQLRLKDKPCCLKSRATNQSQISPSCKNRLAGSQPVIDSIRLLTKLKMIFLKFSLGSEIDSWY</sequence>
<dbReference type="InterPro" id="IPR045239">
    <property type="entry name" value="bHLH95_bHLH"/>
</dbReference>
<dbReference type="PANTHER" id="PTHR47446:SF2">
    <property type="entry name" value="RING-TYPE E3 UBIQUITIN TRANSFERASE"/>
    <property type="match status" value="1"/>
</dbReference>
<feature type="domain" description="BHLH" evidence="9">
    <location>
        <begin position="226"/>
        <end position="275"/>
    </location>
</feature>
<evidence type="ECO:0000259" key="9">
    <source>
        <dbReference type="PROSITE" id="PS50888"/>
    </source>
</evidence>
<feature type="region of interest" description="Disordered" evidence="8">
    <location>
        <begin position="182"/>
        <end position="234"/>
    </location>
</feature>
<feature type="region of interest" description="Disordered" evidence="8">
    <location>
        <begin position="19"/>
        <end position="48"/>
    </location>
</feature>
<feature type="repeat" description="WD" evidence="7">
    <location>
        <begin position="1490"/>
        <end position="1523"/>
    </location>
</feature>
<protein>
    <submittedName>
        <fullName evidence="11">E3 ubiquitin-protein ligase LIN-1</fullName>
    </submittedName>
</protein>
<evidence type="ECO:0000256" key="3">
    <source>
        <dbReference type="ARBA" id="ARBA00023015"/>
    </source>
</evidence>
<dbReference type="InterPro" id="IPR045210">
    <property type="entry name" value="RING-Ubox_PUB"/>
</dbReference>
<dbReference type="CDD" id="cd16664">
    <property type="entry name" value="RING-Ubox_PUB"/>
    <property type="match status" value="1"/>
</dbReference>
<dbReference type="InterPro" id="IPR052858">
    <property type="entry name" value="E3_ubiquitin-ligase_LIN"/>
</dbReference>
<dbReference type="InterPro" id="IPR003613">
    <property type="entry name" value="Ubox_domain"/>
</dbReference>
<dbReference type="InterPro" id="IPR056512">
    <property type="entry name" value="LIN_N"/>
</dbReference>
<evidence type="ECO:0000256" key="7">
    <source>
        <dbReference type="PROSITE-ProRule" id="PRU00221"/>
    </source>
</evidence>
<dbReference type="PROSITE" id="PS51698">
    <property type="entry name" value="U_BOX"/>
    <property type="match status" value="1"/>
</dbReference>
<dbReference type="Proteomes" id="UP000685013">
    <property type="component" value="Chromosome 11"/>
</dbReference>
<reference evidence="11 12" key="1">
    <citation type="journal article" date="2021" name="Hortic Res">
        <title>The domestication of Cucurbita argyrosperma as revealed by the genome of its wild relative.</title>
        <authorList>
            <person name="Barrera-Redondo J."/>
            <person name="Sanchez-de la Vega G."/>
            <person name="Aguirre-Liguori J.A."/>
            <person name="Castellanos-Morales G."/>
            <person name="Gutierrez-Guerrero Y.T."/>
            <person name="Aguirre-Dugua X."/>
            <person name="Aguirre-Planter E."/>
            <person name="Tenaillon M.I."/>
            <person name="Lira-Saade R."/>
            <person name="Eguiarte L.E."/>
        </authorList>
    </citation>
    <scope>NUCLEOTIDE SEQUENCE [LARGE SCALE GENOMIC DNA]</scope>
    <source>
        <strain evidence="11">JBR-2021</strain>
    </source>
</reference>
<gene>
    <name evidence="11" type="primary">CERBERUS</name>
    <name evidence="11" type="ORF">SDJN03_16542</name>
</gene>
<comment type="subunit">
    <text evidence="2">Homodimer.</text>
</comment>
<dbReference type="InterPro" id="IPR056514">
    <property type="entry name" value="ARM_LIN_2nd"/>
</dbReference>
<feature type="non-terminal residue" evidence="11">
    <location>
        <position position="1"/>
    </location>
</feature>
<evidence type="ECO:0000256" key="6">
    <source>
        <dbReference type="ARBA" id="ARBA00023242"/>
    </source>
</evidence>
<accession>A0AAV6MWC0</accession>
<keyword evidence="7" id="KW-0853">WD repeat</keyword>
<keyword evidence="3" id="KW-0805">Transcription regulation</keyword>
<keyword evidence="12" id="KW-1185">Reference proteome</keyword>
<feature type="compositionally biased region" description="Polar residues" evidence="8">
    <location>
        <begin position="19"/>
        <end position="33"/>
    </location>
</feature>
<dbReference type="InterPro" id="IPR011598">
    <property type="entry name" value="bHLH_dom"/>
</dbReference>
<keyword evidence="5" id="KW-0804">Transcription</keyword>
<dbReference type="Pfam" id="PF00400">
    <property type="entry name" value="WD40"/>
    <property type="match status" value="1"/>
</dbReference>
<evidence type="ECO:0000256" key="8">
    <source>
        <dbReference type="SAM" id="MobiDB-lite"/>
    </source>
</evidence>
<dbReference type="GO" id="GO:0046983">
    <property type="term" value="F:protein dimerization activity"/>
    <property type="evidence" value="ECO:0007669"/>
    <property type="project" value="InterPro"/>
</dbReference>
<feature type="compositionally biased region" description="Low complexity" evidence="8">
    <location>
        <begin position="34"/>
        <end position="48"/>
    </location>
</feature>
<evidence type="ECO:0000259" key="10">
    <source>
        <dbReference type="PROSITE" id="PS51698"/>
    </source>
</evidence>
<evidence type="ECO:0000256" key="4">
    <source>
        <dbReference type="ARBA" id="ARBA00023125"/>
    </source>
</evidence>
<proteinExistence type="predicted"/>
<dbReference type="SMART" id="SM00320">
    <property type="entry name" value="WD40"/>
    <property type="match status" value="2"/>
</dbReference>
<dbReference type="EMBL" id="JAGKQH010000011">
    <property type="protein sequence ID" value="KAG6587977.1"/>
    <property type="molecule type" value="Genomic_DNA"/>
</dbReference>
<feature type="compositionally biased region" description="Polar residues" evidence="8">
    <location>
        <begin position="182"/>
        <end position="193"/>
    </location>
</feature>
<evidence type="ECO:0000256" key="1">
    <source>
        <dbReference type="ARBA" id="ARBA00004123"/>
    </source>
</evidence>
<keyword evidence="6" id="KW-0539">Nucleus</keyword>
<dbReference type="Pfam" id="PF23628">
    <property type="entry name" value="ARM_LIN_C"/>
    <property type="match status" value="1"/>
</dbReference>
<evidence type="ECO:0000313" key="12">
    <source>
        <dbReference type="Proteomes" id="UP000685013"/>
    </source>
</evidence>
<dbReference type="PROSITE" id="PS50082">
    <property type="entry name" value="WD_REPEATS_2"/>
    <property type="match status" value="1"/>
</dbReference>
<dbReference type="GO" id="GO:0004842">
    <property type="term" value="F:ubiquitin-protein transferase activity"/>
    <property type="evidence" value="ECO:0007669"/>
    <property type="project" value="InterPro"/>
</dbReference>
<dbReference type="CDD" id="cd11393">
    <property type="entry name" value="bHLH_AtbHLH_like"/>
    <property type="match status" value="1"/>
</dbReference>
<evidence type="ECO:0000313" key="11">
    <source>
        <dbReference type="EMBL" id="KAG6587977.1"/>
    </source>
</evidence>
<feature type="domain" description="U-box" evidence="10">
    <location>
        <begin position="803"/>
        <end position="878"/>
    </location>
</feature>
<dbReference type="InterPro" id="IPR001680">
    <property type="entry name" value="WD40_rpt"/>
</dbReference>
<dbReference type="GO" id="GO:0016567">
    <property type="term" value="P:protein ubiquitination"/>
    <property type="evidence" value="ECO:0007669"/>
    <property type="project" value="InterPro"/>
</dbReference>
<dbReference type="PROSITE" id="PS50294">
    <property type="entry name" value="WD_REPEATS_REGION"/>
    <property type="match status" value="1"/>
</dbReference>
<feature type="region of interest" description="Disordered" evidence="8">
    <location>
        <begin position="747"/>
        <end position="774"/>
    </location>
</feature>
<dbReference type="PANTHER" id="PTHR47446">
    <property type="entry name" value="RING-TYPE E3 UBIQUITIN TRANSFERASE"/>
    <property type="match status" value="1"/>
</dbReference>
<dbReference type="Pfam" id="PF23568">
    <property type="entry name" value="ARM_LIN"/>
    <property type="match status" value="1"/>
</dbReference>
<dbReference type="SMART" id="SM00504">
    <property type="entry name" value="Ubox"/>
    <property type="match status" value="1"/>
</dbReference>
<evidence type="ECO:0000256" key="2">
    <source>
        <dbReference type="ARBA" id="ARBA00011738"/>
    </source>
</evidence>
<feature type="compositionally biased region" description="Basic and acidic residues" evidence="8">
    <location>
        <begin position="198"/>
        <end position="209"/>
    </location>
</feature>
<dbReference type="PROSITE" id="PS50888">
    <property type="entry name" value="BHLH"/>
    <property type="match status" value="1"/>
</dbReference>
<organism evidence="11 12">
    <name type="scientific">Cucurbita argyrosperma subsp. sororia</name>
    <dbReference type="NCBI Taxonomy" id="37648"/>
    <lineage>
        <taxon>Eukaryota</taxon>
        <taxon>Viridiplantae</taxon>
        <taxon>Streptophyta</taxon>
        <taxon>Embryophyta</taxon>
        <taxon>Tracheophyta</taxon>
        <taxon>Spermatophyta</taxon>
        <taxon>Magnoliopsida</taxon>
        <taxon>eudicotyledons</taxon>
        <taxon>Gunneridae</taxon>
        <taxon>Pentapetalae</taxon>
        <taxon>rosids</taxon>
        <taxon>fabids</taxon>
        <taxon>Cucurbitales</taxon>
        <taxon>Cucurbitaceae</taxon>
        <taxon>Cucurbiteae</taxon>
        <taxon>Cucurbita</taxon>
    </lineage>
</organism>
<dbReference type="FunFam" id="4.10.280.10:FF:000032">
    <property type="entry name" value="Transcription factor bHLH123 family"/>
    <property type="match status" value="1"/>
</dbReference>
<keyword evidence="4" id="KW-0238">DNA-binding</keyword>
<dbReference type="Pfam" id="PF23654">
    <property type="entry name" value="ARM_LIN_2nd"/>
    <property type="match status" value="1"/>
</dbReference>
<name>A0AAV6MWC0_9ROSI</name>
<comment type="caution">
    <text evidence="11">The sequence shown here is derived from an EMBL/GenBank/DDBJ whole genome shotgun (WGS) entry which is preliminary data.</text>
</comment>
<dbReference type="GO" id="GO:0003677">
    <property type="term" value="F:DNA binding"/>
    <property type="evidence" value="ECO:0007669"/>
    <property type="project" value="UniProtKB-KW"/>
</dbReference>
<evidence type="ECO:0000256" key="5">
    <source>
        <dbReference type="ARBA" id="ARBA00023163"/>
    </source>
</evidence>
<dbReference type="Pfam" id="PF04564">
    <property type="entry name" value="U-box"/>
    <property type="match status" value="1"/>
</dbReference>
<dbReference type="InterPro" id="IPR055566">
    <property type="entry name" value="ARM_LIN"/>
</dbReference>